<sequence>MAMEIKQYSGSERRRILAVLMFAGLLSPICSSSYFPAMEQVTQELATERTMTDLTITSYLVMMGLAPVVWGALAIPLAAAGCSWLPGVSWSWPRWGVA</sequence>
<accession>A0ACC2RT71</accession>
<protein>
    <submittedName>
        <fullName evidence="1">Uncharacterized protein</fullName>
    </submittedName>
</protein>
<comment type="caution">
    <text evidence="1">The sequence shown here is derived from an EMBL/GenBank/DDBJ whole genome shotgun (WGS) entry which is preliminary data.</text>
</comment>
<gene>
    <name evidence="1" type="ORF">DSO57_1025767</name>
</gene>
<keyword evidence="2" id="KW-1185">Reference proteome</keyword>
<dbReference type="Proteomes" id="UP001165960">
    <property type="component" value="Unassembled WGS sequence"/>
</dbReference>
<evidence type="ECO:0000313" key="1">
    <source>
        <dbReference type="EMBL" id="KAJ9053295.1"/>
    </source>
</evidence>
<name>A0ACC2RT71_9FUNG</name>
<proteinExistence type="predicted"/>
<evidence type="ECO:0000313" key="2">
    <source>
        <dbReference type="Proteomes" id="UP001165960"/>
    </source>
</evidence>
<dbReference type="EMBL" id="QTSX02006536">
    <property type="protein sequence ID" value="KAJ9053295.1"/>
    <property type="molecule type" value="Genomic_DNA"/>
</dbReference>
<reference evidence="1" key="1">
    <citation type="submission" date="2022-04" db="EMBL/GenBank/DDBJ databases">
        <title>Genome of the entomopathogenic fungus Entomophthora muscae.</title>
        <authorList>
            <person name="Elya C."/>
            <person name="Lovett B.R."/>
            <person name="Lee E."/>
            <person name="Macias A.M."/>
            <person name="Hajek A.E."/>
            <person name="De Bivort B.L."/>
            <person name="Kasson M.T."/>
            <person name="De Fine Licht H.H."/>
            <person name="Stajich J.E."/>
        </authorList>
    </citation>
    <scope>NUCLEOTIDE SEQUENCE</scope>
    <source>
        <strain evidence="1">Berkeley</strain>
    </source>
</reference>
<organism evidence="1 2">
    <name type="scientific">Entomophthora muscae</name>
    <dbReference type="NCBI Taxonomy" id="34485"/>
    <lineage>
        <taxon>Eukaryota</taxon>
        <taxon>Fungi</taxon>
        <taxon>Fungi incertae sedis</taxon>
        <taxon>Zoopagomycota</taxon>
        <taxon>Entomophthoromycotina</taxon>
        <taxon>Entomophthoromycetes</taxon>
        <taxon>Entomophthorales</taxon>
        <taxon>Entomophthoraceae</taxon>
        <taxon>Entomophthora</taxon>
    </lineage>
</organism>